<sequence>MMSQSAIFVDASFLLAIGGHRASGTTLRASFTVNYESLIEGILRAAKDSSGLENLRIYWYDAAKDAIFTDQHKRIGLLPGVKVRLGRISFNGEQKGVDLKLGLDLVGIARNRAASVAFLVSGDDDLAEAVEEAQDLGMKVVLIGVEKPDHRLGVASVAEHLALRVDSIITLPEELIKSVFVKAVSWDAEHVSQTANIANAPVAVKENERGAVEEHLVPKPGAPKPPTPALLNQRPKFQAQAPVIAPAPADYQLVYSSTQQTSGFSGGAGDGTNAMDVAAQVGSSVAKNWHASTTQAELKDLIADRPLLPAEIDRVLLKDCAQRLGEWKTDLQDVRRALRVAFWEQLDQLT</sequence>
<gene>
    <name evidence="2" type="ORF">FQ154_04790</name>
</gene>
<evidence type="ECO:0000259" key="1">
    <source>
        <dbReference type="Pfam" id="PF01936"/>
    </source>
</evidence>
<dbReference type="EMBL" id="VOBL01000004">
    <property type="protein sequence ID" value="KAA0978559.1"/>
    <property type="molecule type" value="Genomic_DNA"/>
</dbReference>
<name>A0A5B0EMU0_9MICC</name>
<comment type="caution">
    <text evidence="2">The sequence shown here is derived from an EMBL/GenBank/DDBJ whole genome shotgun (WGS) entry which is preliminary data.</text>
</comment>
<accession>A0A5B0EMU0</accession>
<dbReference type="CDD" id="cd18722">
    <property type="entry name" value="PIN_NicB-like"/>
    <property type="match status" value="1"/>
</dbReference>
<dbReference type="Gene3D" id="3.40.50.1010">
    <property type="entry name" value="5'-nuclease"/>
    <property type="match status" value="1"/>
</dbReference>
<feature type="domain" description="NYN" evidence="1">
    <location>
        <begin position="6"/>
        <end position="148"/>
    </location>
</feature>
<dbReference type="Pfam" id="PF01936">
    <property type="entry name" value="NYN"/>
    <property type="match status" value="1"/>
</dbReference>
<dbReference type="GO" id="GO:0004540">
    <property type="term" value="F:RNA nuclease activity"/>
    <property type="evidence" value="ECO:0007669"/>
    <property type="project" value="InterPro"/>
</dbReference>
<evidence type="ECO:0000313" key="2">
    <source>
        <dbReference type="EMBL" id="KAA0978559.1"/>
    </source>
</evidence>
<organism evidence="2 3">
    <name type="scientific">Paeniglutamicibacter gangotriensis</name>
    <dbReference type="NCBI Taxonomy" id="254787"/>
    <lineage>
        <taxon>Bacteria</taxon>
        <taxon>Bacillati</taxon>
        <taxon>Actinomycetota</taxon>
        <taxon>Actinomycetes</taxon>
        <taxon>Micrococcales</taxon>
        <taxon>Micrococcaceae</taxon>
        <taxon>Paeniglutamicibacter</taxon>
    </lineage>
</organism>
<dbReference type="Proteomes" id="UP000323856">
    <property type="component" value="Unassembled WGS sequence"/>
</dbReference>
<dbReference type="AlphaFoldDB" id="A0A5B0EMU0"/>
<reference evidence="2 3" key="1">
    <citation type="submission" date="2019-07" db="EMBL/GenBank/DDBJ databases">
        <title>Analysis of the biochemical properties, biological activity and biotechnological potential of siderophores and biosurfactants produced by Antarctic psychrotolerant bacteria.</title>
        <authorList>
            <person name="Styczynski M."/>
            <person name="Krucon T."/>
            <person name="Decewicz P."/>
            <person name="Dziewit L."/>
        </authorList>
    </citation>
    <scope>NUCLEOTIDE SEQUENCE [LARGE SCALE GENOMIC DNA]</scope>
    <source>
        <strain evidence="2 3">ANT_H27</strain>
    </source>
</reference>
<dbReference type="InterPro" id="IPR021139">
    <property type="entry name" value="NYN"/>
</dbReference>
<proteinExistence type="predicted"/>
<protein>
    <submittedName>
        <fullName evidence="2">NYN domain-containing protein</fullName>
    </submittedName>
</protein>
<evidence type="ECO:0000313" key="3">
    <source>
        <dbReference type="Proteomes" id="UP000323856"/>
    </source>
</evidence>
<dbReference type="OrthoDB" id="9800236at2"/>
<dbReference type="RefSeq" id="WP_149618862.1">
    <property type="nucleotide sequence ID" value="NZ_VOBL01000004.1"/>
</dbReference>